<protein>
    <submittedName>
        <fullName evidence="1">Uncharacterized protein</fullName>
    </submittedName>
</protein>
<accession>E5DSF1</accession>
<proteinExistence type="predicted"/>
<organism evidence="1 2">
    <name type="scientific">Aeromonas phage 65</name>
    <dbReference type="NCBI Taxonomy" id="2919549"/>
    <lineage>
        <taxon>Viruses</taxon>
        <taxon>Duplodnaviria</taxon>
        <taxon>Heunggongvirae</taxon>
        <taxon>Uroviricota</taxon>
        <taxon>Caudoviricetes</taxon>
        <taxon>Pantevenvirales</taxon>
        <taxon>Straboviridae</taxon>
        <taxon>Emmerichvirinae</taxon>
        <taxon>Ishigurovirus</taxon>
        <taxon>Ishigurovirus osborne</taxon>
    </lineage>
</organism>
<sequence length="61" mass="7110">MKDFLFKVVFTDAKTGETRTMIKEYRAGSREEAESGITDYIMDNKTIQTTHDVTIFEEIEK</sequence>
<gene>
    <name evidence="1" type="ORF">65p317</name>
</gene>
<name>E5DSF1_9CAUD</name>
<evidence type="ECO:0000313" key="1">
    <source>
        <dbReference type="EMBL" id="ADQ53325.1"/>
    </source>
</evidence>
<keyword evidence="2" id="KW-1185">Reference proteome</keyword>
<dbReference type="RefSeq" id="YP_004301154.1">
    <property type="nucleotide sequence ID" value="NC_015251.1"/>
</dbReference>
<dbReference type="EMBL" id="GU459069">
    <property type="protein sequence ID" value="ADQ53325.1"/>
    <property type="molecule type" value="Genomic_DNA"/>
</dbReference>
<reference evidence="1 2" key="1">
    <citation type="journal article" date="2010" name="Virol. J.">
        <title>Genomes of the T4-related bacteriophages as windows on microbial genome evolution.</title>
        <authorList>
            <person name="Petrov V.M."/>
            <person name="Ratnayaka S."/>
            <person name="Nolan J.M."/>
            <person name="Miller E.S."/>
            <person name="Karam J.D."/>
        </authorList>
    </citation>
    <scope>NUCLEOTIDE SEQUENCE [LARGE SCALE GENOMIC DNA]</scope>
</reference>
<dbReference type="Proteomes" id="UP000008727">
    <property type="component" value="Segment"/>
</dbReference>
<evidence type="ECO:0000313" key="2">
    <source>
        <dbReference type="Proteomes" id="UP000008727"/>
    </source>
</evidence>
<dbReference type="KEGG" id="vg:10323594"/>